<organism evidence="1 2">
    <name type="scientific">Timema podura</name>
    <name type="common">Walking stick</name>
    <dbReference type="NCBI Taxonomy" id="61482"/>
    <lineage>
        <taxon>Eukaryota</taxon>
        <taxon>Metazoa</taxon>
        <taxon>Ecdysozoa</taxon>
        <taxon>Arthropoda</taxon>
        <taxon>Hexapoda</taxon>
        <taxon>Insecta</taxon>
        <taxon>Pterygota</taxon>
        <taxon>Neoptera</taxon>
        <taxon>Polyneoptera</taxon>
        <taxon>Phasmatodea</taxon>
        <taxon>Timematodea</taxon>
        <taxon>Timematoidea</taxon>
        <taxon>Timematidae</taxon>
        <taxon>Timema</taxon>
    </lineage>
</organism>
<protein>
    <submittedName>
        <fullName evidence="1">Uncharacterized protein</fullName>
    </submittedName>
</protein>
<gene>
    <name evidence="1" type="ORF">TPAB3V08_LOCUS11616</name>
</gene>
<name>A0ABN7PBZ3_TIMPD</name>
<evidence type="ECO:0000313" key="1">
    <source>
        <dbReference type="EMBL" id="CAG2064671.1"/>
    </source>
</evidence>
<keyword evidence="2" id="KW-1185">Reference proteome</keyword>
<reference evidence="1" key="1">
    <citation type="submission" date="2021-03" db="EMBL/GenBank/DDBJ databases">
        <authorList>
            <person name="Tran Van P."/>
        </authorList>
    </citation>
    <scope>NUCLEOTIDE SEQUENCE</scope>
</reference>
<comment type="caution">
    <text evidence="1">The sequence shown here is derived from an EMBL/GenBank/DDBJ whole genome shotgun (WGS) entry which is preliminary data.</text>
</comment>
<proteinExistence type="predicted"/>
<dbReference type="Proteomes" id="UP001153148">
    <property type="component" value="Unassembled WGS sequence"/>
</dbReference>
<sequence>MGPQRSTMPNNFSSRLRTHLQPCCQVINPGPRGTSTQQLVTDECGRQQPLGLSSFLVGARVTLKILEV</sequence>
<evidence type="ECO:0000313" key="2">
    <source>
        <dbReference type="Proteomes" id="UP001153148"/>
    </source>
</evidence>
<accession>A0ABN7PBZ3</accession>
<dbReference type="EMBL" id="CAJPIN010036065">
    <property type="protein sequence ID" value="CAG2064671.1"/>
    <property type="molecule type" value="Genomic_DNA"/>
</dbReference>